<gene>
    <name evidence="3" type="primary">slc3a-1</name>
</gene>
<accession>A0A0H3YIT3</accession>
<dbReference type="GO" id="GO:0005975">
    <property type="term" value="P:carbohydrate metabolic process"/>
    <property type="evidence" value="ECO:0007669"/>
    <property type="project" value="InterPro"/>
</dbReference>
<dbReference type="InterPro" id="IPR006047">
    <property type="entry name" value="GH13_cat_dom"/>
</dbReference>
<dbReference type="GO" id="GO:0015173">
    <property type="term" value="F:aromatic amino acid transmembrane transporter activity"/>
    <property type="evidence" value="ECO:0007669"/>
    <property type="project" value="TreeGrafter"/>
</dbReference>
<dbReference type="GO" id="GO:0016324">
    <property type="term" value="C:apical plasma membrane"/>
    <property type="evidence" value="ECO:0007669"/>
    <property type="project" value="TreeGrafter"/>
</dbReference>
<dbReference type="Pfam" id="PF00128">
    <property type="entry name" value="Alpha-amylase"/>
    <property type="match status" value="1"/>
</dbReference>
<proteinExistence type="evidence at transcript level"/>
<dbReference type="GO" id="GO:0016323">
    <property type="term" value="C:basolateral plasma membrane"/>
    <property type="evidence" value="ECO:0007669"/>
    <property type="project" value="TreeGrafter"/>
</dbReference>
<feature type="transmembrane region" description="Helical" evidence="1">
    <location>
        <begin position="66"/>
        <end position="89"/>
    </location>
</feature>
<dbReference type="GO" id="GO:1903801">
    <property type="term" value="P:L-leucine import across plasma membrane"/>
    <property type="evidence" value="ECO:0007669"/>
    <property type="project" value="TreeGrafter"/>
</dbReference>
<protein>
    <submittedName>
        <fullName evidence="3">Slc3a-1</fullName>
    </submittedName>
</protein>
<keyword evidence="1" id="KW-1133">Transmembrane helix</keyword>
<dbReference type="SMART" id="SM00642">
    <property type="entry name" value="Aamy"/>
    <property type="match status" value="1"/>
</dbReference>
<sequence>MANDVEMNDVQKPLMKDSDIENIPEVEFKSIKQDAEIVKKDDEFRGLTKEELEKFAKDPFWVKLRLILFILFWIVWATMLVAAILIVVFSKKCPKRPKLEFWQQKTGYWVDPYAFVDTDQNLVGDFKGIMTKLDYIQKKVGAGYIILNPVFKGQYIKENQISEFVEIFRNVDPKLGSIESFKELVKDARKRGIEIVLSVDLNSLSNSSKFMADLNLKSDSVLTEIKESIKIWLNYGVRGFLFTNLGMYAENGTKPDRKCKNDSISSPYSTIDVQMLLKEIRKTMDEVAKSTDKSRLLIVDAGDVGLEVGKADPLLQYLGKKENLADMIISREFLKYRGWETNCGSKQSSISNYLSTVPSDKRKMVGLTSATLFSPRTNDLMKIVSPFLLEGNSILYYGSEINMPCDGMDLSGSTLYPVNSKSPNNCNHMIMPWDNNGDEFSGGKLNQSQYLSQYKDTVQSLTATGTGENILKLHGRLIKIRNEPSLLWGKTKLIQSQKTSNYSHNIFTRQADGFPIIVVALLIDSTAEKPGKVFSFKSICEKFTPILVYPSNENLEENKEVDTKNVFLKTVTTGSVHVFKCAE</sequence>
<dbReference type="GO" id="GO:0015823">
    <property type="term" value="P:phenylalanine transport"/>
    <property type="evidence" value="ECO:0007669"/>
    <property type="project" value="TreeGrafter"/>
</dbReference>
<keyword evidence="1" id="KW-0472">Membrane</keyword>
<dbReference type="EMBL" id="KT163456">
    <property type="protein sequence ID" value="AKN21406.1"/>
    <property type="molecule type" value="mRNA"/>
</dbReference>
<dbReference type="GO" id="GO:0015180">
    <property type="term" value="F:L-alanine transmembrane transporter activity"/>
    <property type="evidence" value="ECO:0007669"/>
    <property type="project" value="TreeGrafter"/>
</dbReference>
<evidence type="ECO:0000313" key="3">
    <source>
        <dbReference type="EMBL" id="AKN21406.1"/>
    </source>
</evidence>
<dbReference type="InterPro" id="IPR017853">
    <property type="entry name" value="GH"/>
</dbReference>
<dbReference type="GO" id="GO:0015190">
    <property type="term" value="F:L-leucine transmembrane transporter activity"/>
    <property type="evidence" value="ECO:0007669"/>
    <property type="project" value="TreeGrafter"/>
</dbReference>
<dbReference type="GO" id="GO:1904273">
    <property type="term" value="P:L-alanine import across plasma membrane"/>
    <property type="evidence" value="ECO:0007669"/>
    <property type="project" value="TreeGrafter"/>
</dbReference>
<dbReference type="Gene3D" id="3.20.20.80">
    <property type="entry name" value="Glycosidases"/>
    <property type="match status" value="1"/>
</dbReference>
<evidence type="ECO:0000259" key="2">
    <source>
        <dbReference type="SMART" id="SM00642"/>
    </source>
</evidence>
<organism evidence="3">
    <name type="scientific">Schmidtea mediterranea</name>
    <name type="common">Freshwater planarian flatworm</name>
    <dbReference type="NCBI Taxonomy" id="79327"/>
    <lineage>
        <taxon>Eukaryota</taxon>
        <taxon>Metazoa</taxon>
        <taxon>Spiralia</taxon>
        <taxon>Lophotrochozoa</taxon>
        <taxon>Platyhelminthes</taxon>
        <taxon>Rhabditophora</taxon>
        <taxon>Seriata</taxon>
        <taxon>Tricladida</taxon>
        <taxon>Continenticola</taxon>
        <taxon>Geoplanoidea</taxon>
        <taxon>Dugesiidae</taxon>
        <taxon>Schmidtea</taxon>
    </lineage>
</organism>
<keyword evidence="1" id="KW-0812">Transmembrane</keyword>
<dbReference type="InterPro" id="IPR042280">
    <property type="entry name" value="SLC3A2"/>
</dbReference>
<evidence type="ECO:0000256" key="1">
    <source>
        <dbReference type="SAM" id="Phobius"/>
    </source>
</evidence>
<dbReference type="PANTHER" id="PTHR46673:SF1">
    <property type="entry name" value="4F2 CELL-SURFACE ANTIGEN HEAVY CHAIN"/>
    <property type="match status" value="1"/>
</dbReference>
<dbReference type="SUPFAM" id="SSF51445">
    <property type="entry name" value="(Trans)glycosidases"/>
    <property type="match status" value="1"/>
</dbReference>
<name>A0A0H3YIT3_SCHMD</name>
<feature type="domain" description="Glycosyl hydrolase family 13 catalytic" evidence="2">
    <location>
        <begin position="112"/>
        <end position="441"/>
    </location>
</feature>
<dbReference type="PANTHER" id="PTHR46673">
    <property type="entry name" value="4F2 CELL-SURFACE ANTIGEN HEAVY CHAIN"/>
    <property type="match status" value="1"/>
</dbReference>
<dbReference type="InterPro" id="IPR031984">
    <property type="entry name" value="SLC3A2_N"/>
</dbReference>
<dbReference type="Pfam" id="PF16028">
    <property type="entry name" value="SLC3A2_N"/>
    <property type="match status" value="1"/>
</dbReference>
<dbReference type="AlphaFoldDB" id="A0A0H3YIT3"/>
<reference evidence="3" key="1">
    <citation type="journal article" date="2015" name="Elife">
        <title>Stem cells and fluid flow drive cyst formation in an invertebrate excretory organ.</title>
        <authorList>
            <person name="Thi-Kim Vu H."/>
            <person name="Rink J.C."/>
            <person name="McKinney S.A."/>
            <person name="McClain M."/>
            <person name="Lakshmanaperumal N."/>
            <person name="Alexander R."/>
            <person name="Sanchez Alvarado A."/>
        </authorList>
    </citation>
    <scope>NUCLEOTIDE SEQUENCE</scope>
</reference>